<dbReference type="EMBL" id="CP003537">
    <property type="protein sequence ID" value="AGH95683.1"/>
    <property type="molecule type" value="Genomic_DNA"/>
</dbReference>
<evidence type="ECO:0000259" key="4">
    <source>
        <dbReference type="Pfam" id="PF17836"/>
    </source>
</evidence>
<feature type="binding site" evidence="3">
    <location>
        <position position="76"/>
    </location>
    <ligand>
        <name>substrate</name>
    </ligand>
</feature>
<dbReference type="Gene3D" id="2.160.10.10">
    <property type="entry name" value="Hexapeptide repeat proteins"/>
    <property type="match status" value="1"/>
</dbReference>
<dbReference type="Pfam" id="PF17836">
    <property type="entry name" value="PglD_N"/>
    <property type="match status" value="1"/>
</dbReference>
<dbReference type="InterPro" id="IPR020019">
    <property type="entry name" value="AcTrfase_PglD-like"/>
</dbReference>
<gene>
    <name evidence="5" type="ORF">A11Q_1467</name>
</gene>
<dbReference type="GO" id="GO:0016740">
    <property type="term" value="F:transferase activity"/>
    <property type="evidence" value="ECO:0007669"/>
    <property type="project" value="UniProtKB-KW"/>
</dbReference>
<proteinExistence type="inferred from homology"/>
<dbReference type="PANTHER" id="PTHR43300:SF7">
    <property type="entry name" value="UDP-N-ACETYLBACILLOSAMINE N-ACETYLTRANSFERASE"/>
    <property type="match status" value="1"/>
</dbReference>
<evidence type="ECO:0000256" key="1">
    <source>
        <dbReference type="ARBA" id="ARBA00007274"/>
    </source>
</evidence>
<evidence type="ECO:0000256" key="2">
    <source>
        <dbReference type="PIRSR" id="PIRSR620019-1"/>
    </source>
</evidence>
<dbReference type="InterPro" id="IPR011004">
    <property type="entry name" value="Trimer_LpxA-like_sf"/>
</dbReference>
<name>M4V8Y7_9BACT</name>
<evidence type="ECO:0000256" key="3">
    <source>
        <dbReference type="PIRSR" id="PIRSR620019-2"/>
    </source>
</evidence>
<dbReference type="InterPro" id="IPR050179">
    <property type="entry name" value="Trans_hexapeptide_repeat"/>
</dbReference>
<dbReference type="eggNOG" id="COG0110">
    <property type="taxonomic scope" value="Bacteria"/>
</dbReference>
<reference evidence="5 6" key="1">
    <citation type="journal article" date="2013" name="ISME J.">
        <title>By their genes ye shall know them: genomic signatures of predatory bacteria.</title>
        <authorList>
            <person name="Pasternak Z."/>
            <person name="Pietrokovski S."/>
            <person name="Rotem O."/>
            <person name="Gophna U."/>
            <person name="Lurie-Weinberger M.N."/>
            <person name="Jurkevitch E."/>
        </authorList>
    </citation>
    <scope>NUCLEOTIDE SEQUENCE [LARGE SCALE GENOMIC DNA]</scope>
    <source>
        <strain evidence="5 6">JSS</strain>
    </source>
</reference>
<evidence type="ECO:0000313" key="6">
    <source>
        <dbReference type="Proteomes" id="UP000012040"/>
    </source>
</evidence>
<keyword evidence="6" id="KW-1185">Reference proteome</keyword>
<dbReference type="PANTHER" id="PTHR43300">
    <property type="entry name" value="ACETYLTRANSFERASE"/>
    <property type="match status" value="1"/>
</dbReference>
<dbReference type="CDD" id="cd03360">
    <property type="entry name" value="LbH_AT_putative"/>
    <property type="match status" value="1"/>
</dbReference>
<dbReference type="Proteomes" id="UP000012040">
    <property type="component" value="Chromosome"/>
</dbReference>
<feature type="active site" description="Proton acceptor" evidence="2">
    <location>
        <position position="145"/>
    </location>
</feature>
<dbReference type="STRING" id="1184267.A11Q_1467"/>
<dbReference type="PATRIC" id="fig|1184267.3.peg.1484"/>
<organism evidence="5 6">
    <name type="scientific">Pseudobdellovibrio exovorus JSS</name>
    <dbReference type="NCBI Taxonomy" id="1184267"/>
    <lineage>
        <taxon>Bacteria</taxon>
        <taxon>Pseudomonadati</taxon>
        <taxon>Bdellovibrionota</taxon>
        <taxon>Bdellovibrionia</taxon>
        <taxon>Bdellovibrionales</taxon>
        <taxon>Pseudobdellovibrionaceae</taxon>
        <taxon>Pseudobdellovibrio</taxon>
    </lineage>
</organism>
<dbReference type="HOGENOM" id="CLU_081811_2_0_7"/>
<evidence type="ECO:0000313" key="5">
    <source>
        <dbReference type="EMBL" id="AGH95683.1"/>
    </source>
</evidence>
<sequence length="225" mass="24214">MYFTEKVMSNLKDSIIIFGTGGHAKVVFDILMATGCKERIIFCSKDESKQEFLGCIHVFQDNFSSLNVDTGIVAIGDNWIRSQVVNFVRTTNPKFKFIKAIHPRSCISNSVALGDGVVVMAGAVINPDVRVGMHVIVNTASSVDHDCILEDFSSLAPGATLGGNVAIGEYSAISLGAKVIHGRTIGRHTVIGAGATVLHDIESEVVAYGSPCRSVKRRIKGEKYL</sequence>
<feature type="domain" description="PglD N-terminal" evidence="4">
    <location>
        <begin position="15"/>
        <end position="86"/>
    </location>
</feature>
<dbReference type="NCBIfam" id="TIGR03570">
    <property type="entry name" value="NeuD_NnaD"/>
    <property type="match status" value="1"/>
</dbReference>
<accession>M4V8Y7</accession>
<protein>
    <submittedName>
        <fullName evidence="5">Hexapeptide transferase family protein</fullName>
    </submittedName>
</protein>
<dbReference type="SUPFAM" id="SSF51161">
    <property type="entry name" value="Trimeric LpxA-like enzymes"/>
    <property type="match status" value="1"/>
</dbReference>
<keyword evidence="5" id="KW-0808">Transferase</keyword>
<dbReference type="Gene3D" id="3.40.50.20">
    <property type="match status" value="1"/>
</dbReference>
<dbReference type="KEGG" id="bex:A11Q_1467"/>
<dbReference type="InterPro" id="IPR041561">
    <property type="entry name" value="PglD_N"/>
</dbReference>
<feature type="site" description="Increases basicity of active site His" evidence="2">
    <location>
        <position position="146"/>
    </location>
</feature>
<comment type="similarity">
    <text evidence="1">Belongs to the transferase hexapeptide repeat family.</text>
</comment>
<dbReference type="AlphaFoldDB" id="M4V8Y7"/>